<dbReference type="Gene3D" id="1.25.10.10">
    <property type="entry name" value="Leucine-rich Repeat Variant"/>
    <property type="match status" value="2"/>
</dbReference>
<proteinExistence type="predicted"/>
<name>A0A1B9ITE0_9TREE</name>
<keyword evidence="8" id="KW-1185">Reference proteome</keyword>
<dbReference type="InterPro" id="IPR011989">
    <property type="entry name" value="ARM-like"/>
</dbReference>
<dbReference type="AlphaFoldDB" id="A0A1B9ITE0"/>
<keyword evidence="5" id="KW-0131">Cell cycle</keyword>
<keyword evidence="4" id="KW-0539">Nucleus</keyword>
<evidence type="ECO:0000256" key="2">
    <source>
        <dbReference type="ARBA" id="ARBA00022618"/>
    </source>
</evidence>
<gene>
    <name evidence="7" type="ORF">L486_03277</name>
</gene>
<dbReference type="CDD" id="cd19953">
    <property type="entry name" value="PDS5"/>
    <property type="match status" value="1"/>
</dbReference>
<evidence type="ECO:0000313" key="7">
    <source>
        <dbReference type="EMBL" id="OCF58787.1"/>
    </source>
</evidence>
<feature type="compositionally biased region" description="Acidic residues" evidence="6">
    <location>
        <begin position="1253"/>
        <end position="1262"/>
    </location>
</feature>
<dbReference type="OrthoDB" id="200660at2759"/>
<evidence type="ECO:0000256" key="1">
    <source>
        <dbReference type="ARBA" id="ARBA00004123"/>
    </source>
</evidence>
<evidence type="ECO:0000256" key="6">
    <source>
        <dbReference type="SAM" id="MobiDB-lite"/>
    </source>
</evidence>
<dbReference type="PANTHER" id="PTHR12663:SF0">
    <property type="entry name" value="PRECOCIOUS DISSOCIATION OF SISTERS 5, ISOFORM A"/>
    <property type="match status" value="1"/>
</dbReference>
<protein>
    <recommendedName>
        <fullName evidence="9">Sister chromatid cohesion protein PDS5</fullName>
    </recommendedName>
</protein>
<accession>A0A1B9ITE0</accession>
<dbReference type="PANTHER" id="PTHR12663">
    <property type="entry name" value="ANDROGEN INDUCED INHIBITOR OF PROLIFERATION AS3 / PDS5-RELATED"/>
    <property type="match status" value="1"/>
</dbReference>
<dbReference type="GO" id="GO:0051301">
    <property type="term" value="P:cell division"/>
    <property type="evidence" value="ECO:0007669"/>
    <property type="project" value="UniProtKB-KW"/>
</dbReference>
<sequence>MPRASETERPLVKLDFKEQLIQSGKRDTTDALLKRIKILHQKLSVLEQDGVDVRSLDPVRKPLIKDTILHHKDRGVKAYAACCLADLLRLYAPDAPYSESQLRDIFAFFLTQTQRVTDIPYYTEYYHLIESLATIKSIALICDVPESDTLTEGFFTGFLDIIRPDMNKTLIRHLRDILVSLIEEAHQIPQGVMDCLISQFENYASRPEVLSFQLTVDVCNQVADRLKRPIYAHFSEIQASHGRDPSNNDMKIITESHELLLTIYKFCPDLLLNVVPLLEDNLKVRDEDRLRQLSVKTLGAIFAQRPGAEDPARKYPSAWRAWLGRKVDKALPVRLAWVEATKEVLVNHPEVRLELQGNLLERVEDSDERVRAGVCKIIGALDYETALHHITSATLQAISGRMSDKKSSVRTEAANALAKLWNLAYSEIESNNADAIKQFAWIPEAILGGTRRGGTLESRQVCLASIFKKSILPLPTDADDEQAWVDRLIFVTSRLNDDALLGLKIITGLPELAQGNLPFKAFVQACEDYNGGVIADGGQDAKARLNFIIDAMARSYFGDVDKAKRDLHAFAASNEARLFKLYKTCVDMQSNLSSIIKARNELLRKVQQAHDDLLQTITSLVDISTWNIVNQSSIPPLIRRISKPESEASSTAAAKILAIIAKEGAPMFKTHTGQLAVAMMDKKNDKLVELALQALSAVCKIYPEVAPAEHRPVERATTVALEGTQRQAKFAARFLARSKEPQACEKLVASIVKGFKQTSGTEQLLTHLRALTELALSQPQAIQSKSDEIMTFMMNEIMLAPSPSADIESGDEWVEIEELEPLDRAKILGLKFLTHRCLAFARDEEAEKILKPVLSLLMSVLDNEGMINENTKEGGFARCHLRLQASTCLLKLANARVYDRAMARQTQFDVVVGVIQDACYMVRHLYLKKLNKVLPTQRLSPRWNITPVMIAMDPETENVVAGRGIMQKIVVACTNFSTFDKIERNEMPLARLLHFLAHHPDLHWTDPEEGGEEGISDQQNLKDMASFIELYLDCVANRDNIGLLYAIAQGLKGIRDRVGDNSKPLWTLAELAQVIIKNRADKHAWSIPIYPGHLKWPKDIFHHAENLEDKQKVQRTQYLSEEVGNWARGLGRRNINPVSQPVRKVEHNNTSPSNENGNSNKRKSTTRTKKTPKKRRRIEESEDEDQDSEDEDESDEDGDESGSGSEEDEDEEMGEEGEDVLGRGGRRGAKTKAKRAVAGKKKSKKIKSKKEDDDSDLTDLSD</sequence>
<keyword evidence="3" id="KW-0498">Mitosis</keyword>
<reference evidence="7 8" key="1">
    <citation type="submission" date="2013-07" db="EMBL/GenBank/DDBJ databases">
        <title>The Genome Sequence of Kwoniella mangroviensis CBS10435.</title>
        <authorList>
            <consortium name="The Broad Institute Genome Sequencing Platform"/>
            <person name="Cuomo C."/>
            <person name="Litvintseva A."/>
            <person name="Chen Y."/>
            <person name="Heitman J."/>
            <person name="Sun S."/>
            <person name="Springer D."/>
            <person name="Dromer F."/>
            <person name="Young S.K."/>
            <person name="Zeng Q."/>
            <person name="Gargeya S."/>
            <person name="Fitzgerald M."/>
            <person name="Abouelleil A."/>
            <person name="Alvarado L."/>
            <person name="Berlin A.M."/>
            <person name="Chapman S.B."/>
            <person name="Dewar J."/>
            <person name="Goldberg J."/>
            <person name="Griggs A."/>
            <person name="Gujja S."/>
            <person name="Hansen M."/>
            <person name="Howarth C."/>
            <person name="Imamovic A."/>
            <person name="Larimer J."/>
            <person name="McCowan C."/>
            <person name="Murphy C."/>
            <person name="Pearson M."/>
            <person name="Priest M."/>
            <person name="Roberts A."/>
            <person name="Saif S."/>
            <person name="Shea T."/>
            <person name="Sykes S."/>
            <person name="Wortman J."/>
            <person name="Nusbaum C."/>
            <person name="Birren B."/>
        </authorList>
    </citation>
    <scope>NUCLEOTIDE SEQUENCE [LARGE SCALE GENOMIC DNA]</scope>
    <source>
        <strain evidence="7 8">CBS 10435</strain>
    </source>
</reference>
<dbReference type="InterPro" id="IPR016024">
    <property type="entry name" value="ARM-type_fold"/>
</dbReference>
<evidence type="ECO:0000313" key="8">
    <source>
        <dbReference type="Proteomes" id="UP000092583"/>
    </source>
</evidence>
<evidence type="ECO:0000256" key="3">
    <source>
        <dbReference type="ARBA" id="ARBA00022776"/>
    </source>
</evidence>
<feature type="region of interest" description="Disordered" evidence="6">
    <location>
        <begin position="1131"/>
        <end position="1262"/>
    </location>
</feature>
<evidence type="ECO:0000256" key="5">
    <source>
        <dbReference type="ARBA" id="ARBA00023306"/>
    </source>
</evidence>
<dbReference type="InterPro" id="IPR039776">
    <property type="entry name" value="Pds5"/>
</dbReference>
<reference evidence="8" key="2">
    <citation type="submission" date="2013-12" db="EMBL/GenBank/DDBJ databases">
        <title>Evolution of pathogenesis and genome organization in the Tremellales.</title>
        <authorList>
            <person name="Cuomo C."/>
            <person name="Litvintseva A."/>
            <person name="Heitman J."/>
            <person name="Chen Y."/>
            <person name="Sun S."/>
            <person name="Springer D."/>
            <person name="Dromer F."/>
            <person name="Young S."/>
            <person name="Zeng Q."/>
            <person name="Chapman S."/>
            <person name="Gujja S."/>
            <person name="Saif S."/>
            <person name="Birren B."/>
        </authorList>
    </citation>
    <scope>NUCLEOTIDE SEQUENCE [LARGE SCALE GENOMIC DNA]</scope>
    <source>
        <strain evidence="8">CBS 10435</strain>
    </source>
</reference>
<evidence type="ECO:0008006" key="9">
    <source>
        <dbReference type="Google" id="ProtNLM"/>
    </source>
</evidence>
<keyword evidence="2" id="KW-0132">Cell division</keyword>
<feature type="compositionally biased region" description="Basic residues" evidence="6">
    <location>
        <begin position="1160"/>
        <end position="1176"/>
    </location>
</feature>
<feature type="compositionally biased region" description="Acidic residues" evidence="6">
    <location>
        <begin position="1180"/>
        <end position="1219"/>
    </location>
</feature>
<feature type="compositionally biased region" description="Polar residues" evidence="6">
    <location>
        <begin position="1148"/>
        <end position="1159"/>
    </location>
</feature>
<dbReference type="SUPFAM" id="SSF48371">
    <property type="entry name" value="ARM repeat"/>
    <property type="match status" value="1"/>
</dbReference>
<evidence type="ECO:0000256" key="4">
    <source>
        <dbReference type="ARBA" id="ARBA00023242"/>
    </source>
</evidence>
<dbReference type="Pfam" id="PF20168">
    <property type="entry name" value="PDS5"/>
    <property type="match status" value="1"/>
</dbReference>
<dbReference type="GO" id="GO:0007064">
    <property type="term" value="P:mitotic sister chromatid cohesion"/>
    <property type="evidence" value="ECO:0007669"/>
    <property type="project" value="InterPro"/>
</dbReference>
<feature type="compositionally biased region" description="Basic residues" evidence="6">
    <location>
        <begin position="1224"/>
        <end position="1248"/>
    </location>
</feature>
<organism evidence="7 8">
    <name type="scientific">Kwoniella mangroviensis CBS 10435</name>
    <dbReference type="NCBI Taxonomy" id="1331196"/>
    <lineage>
        <taxon>Eukaryota</taxon>
        <taxon>Fungi</taxon>
        <taxon>Dikarya</taxon>
        <taxon>Basidiomycota</taxon>
        <taxon>Agaricomycotina</taxon>
        <taxon>Tremellomycetes</taxon>
        <taxon>Tremellales</taxon>
        <taxon>Cryptococcaceae</taxon>
        <taxon>Kwoniella</taxon>
    </lineage>
</organism>
<comment type="subcellular location">
    <subcellularLocation>
        <location evidence="1">Nucleus</location>
    </subcellularLocation>
</comment>
<dbReference type="STRING" id="1331196.A0A1B9ITE0"/>
<dbReference type="Proteomes" id="UP000092583">
    <property type="component" value="Unassembled WGS sequence"/>
</dbReference>
<dbReference type="GO" id="GO:0005634">
    <property type="term" value="C:nucleus"/>
    <property type="evidence" value="ECO:0007669"/>
    <property type="project" value="UniProtKB-SubCell"/>
</dbReference>
<dbReference type="EMBL" id="KI669461">
    <property type="protein sequence ID" value="OCF58787.1"/>
    <property type="molecule type" value="Genomic_DNA"/>
</dbReference>